<comment type="caution">
    <text evidence="1">The sequence shown here is derived from an EMBL/GenBank/DDBJ whole genome shotgun (WGS) entry which is preliminary data.</text>
</comment>
<organism evidence="1 2">
    <name type="scientific">Flagellimonas hadalis</name>
    <dbReference type="NCBI Taxonomy" id="2597517"/>
    <lineage>
        <taxon>Bacteria</taxon>
        <taxon>Pseudomonadati</taxon>
        <taxon>Bacteroidota</taxon>
        <taxon>Flavobacteriia</taxon>
        <taxon>Flavobacteriales</taxon>
        <taxon>Flavobacteriaceae</taxon>
        <taxon>Flagellimonas</taxon>
    </lineage>
</organism>
<proteinExistence type="predicted"/>
<evidence type="ECO:0008006" key="3">
    <source>
        <dbReference type="Google" id="ProtNLM"/>
    </source>
</evidence>
<dbReference type="OrthoDB" id="9837167at2"/>
<evidence type="ECO:0000313" key="1">
    <source>
        <dbReference type="EMBL" id="KAB5490142.1"/>
    </source>
</evidence>
<sequence>MKISYYPVFLFILFISLNSFSQMNDTEKKKNITLLFGQWEAFKKTDLDGGDGSDITFNGLPYTVRLELIFLDRVYSYFNNGEGRIETSYTLKQDTLKISRFTYSIVEITDSELVLKEEEFLGKLIYLKKIEDNSTTKN</sequence>
<keyword evidence="2" id="KW-1185">Reference proteome</keyword>
<dbReference type="EMBL" id="VNIK02000003">
    <property type="protein sequence ID" value="KAB5490142.1"/>
    <property type="molecule type" value="Genomic_DNA"/>
</dbReference>
<dbReference type="RefSeq" id="WP_151889909.1">
    <property type="nucleotide sequence ID" value="NZ_VNIK02000003.1"/>
</dbReference>
<protein>
    <recommendedName>
        <fullName evidence="3">Lipocalin-like domain-containing protein</fullName>
    </recommendedName>
</protein>
<name>A0A5N5IQN4_9FLAO</name>
<dbReference type="Proteomes" id="UP000319204">
    <property type="component" value="Unassembled WGS sequence"/>
</dbReference>
<reference evidence="1" key="1">
    <citation type="submission" date="2019-10" db="EMBL/GenBank/DDBJ databases">
        <title>Muricauda hadale sp. nov., a piezophilic bacterium isolated from hadopelagic water of the Mariana Trench.</title>
        <authorList>
            <person name="Wei Y."/>
        </authorList>
    </citation>
    <scope>NUCLEOTIDE SEQUENCE [LARGE SCALE GENOMIC DNA]</scope>
    <source>
        <strain evidence="1">MT-229</strain>
    </source>
</reference>
<evidence type="ECO:0000313" key="2">
    <source>
        <dbReference type="Proteomes" id="UP000319204"/>
    </source>
</evidence>
<gene>
    <name evidence="1" type="ORF">FOT42_007280</name>
</gene>
<accession>A0A5N5IQN4</accession>
<dbReference type="AlphaFoldDB" id="A0A5N5IQN4"/>